<dbReference type="KEGG" id="hbs:IPV69_12305"/>
<dbReference type="Proteomes" id="UP000593765">
    <property type="component" value="Chromosome"/>
</dbReference>
<dbReference type="EMBL" id="CP063458">
    <property type="protein sequence ID" value="QOV92082.1"/>
    <property type="molecule type" value="Genomic_DNA"/>
</dbReference>
<dbReference type="RefSeq" id="WP_206295412.1">
    <property type="nucleotide sequence ID" value="NZ_CP063458.1"/>
</dbReference>
<protein>
    <submittedName>
        <fullName evidence="2">Uncharacterized protein</fullName>
    </submittedName>
</protein>
<feature type="chain" id="PRO_5034942541" evidence="1">
    <location>
        <begin position="23"/>
        <end position="61"/>
    </location>
</feature>
<keyword evidence="1" id="KW-0732">Signal</keyword>
<name>A0A7M2X3R7_9BACT</name>
<feature type="signal peptide" evidence="1">
    <location>
        <begin position="1"/>
        <end position="22"/>
    </location>
</feature>
<evidence type="ECO:0000313" key="2">
    <source>
        <dbReference type="EMBL" id="QOV92082.1"/>
    </source>
</evidence>
<reference evidence="2 3" key="1">
    <citation type="submission" date="2020-10" db="EMBL/GenBank/DDBJ databases">
        <title>Wide distribution of Phycisphaera-like planctomycetes from WD2101 soil group in peatlands and genome analysis of the first cultivated representative.</title>
        <authorList>
            <person name="Dedysh S.N."/>
            <person name="Beletsky A.V."/>
            <person name="Ivanova A."/>
            <person name="Kulichevskaya I.S."/>
            <person name="Suzina N.E."/>
            <person name="Philippov D.A."/>
            <person name="Rakitin A.L."/>
            <person name="Mardanov A.V."/>
            <person name="Ravin N.V."/>
        </authorList>
    </citation>
    <scope>NUCLEOTIDE SEQUENCE [LARGE SCALE GENOMIC DNA]</scope>
    <source>
        <strain evidence="2 3">M1803</strain>
    </source>
</reference>
<proteinExistence type="predicted"/>
<sequence>MWFGNLLRAVLRRVLFSSARFAAQRVLGPAADAAVVHVLNRIDRLAGERRRLTGRPAKGIA</sequence>
<keyword evidence="3" id="KW-1185">Reference proteome</keyword>
<organism evidence="2 3">
    <name type="scientific">Humisphaera borealis</name>
    <dbReference type="NCBI Taxonomy" id="2807512"/>
    <lineage>
        <taxon>Bacteria</taxon>
        <taxon>Pseudomonadati</taxon>
        <taxon>Planctomycetota</taxon>
        <taxon>Phycisphaerae</taxon>
        <taxon>Tepidisphaerales</taxon>
        <taxon>Tepidisphaeraceae</taxon>
        <taxon>Humisphaera</taxon>
    </lineage>
</organism>
<accession>A0A7M2X3R7</accession>
<evidence type="ECO:0000256" key="1">
    <source>
        <dbReference type="SAM" id="SignalP"/>
    </source>
</evidence>
<evidence type="ECO:0000313" key="3">
    <source>
        <dbReference type="Proteomes" id="UP000593765"/>
    </source>
</evidence>
<dbReference type="AlphaFoldDB" id="A0A7M2X3R7"/>
<gene>
    <name evidence="2" type="ORF">IPV69_12305</name>
</gene>